<proteinExistence type="predicted"/>
<feature type="transmembrane region" description="Helical" evidence="5">
    <location>
        <begin position="21"/>
        <end position="43"/>
    </location>
</feature>
<protein>
    <submittedName>
        <fullName evidence="6">Putative membrane protein C6F6.04c</fullName>
    </submittedName>
</protein>
<keyword evidence="4 5" id="KW-0472">Membrane</keyword>
<feature type="transmembrane region" description="Helical" evidence="5">
    <location>
        <begin position="412"/>
        <end position="433"/>
    </location>
</feature>
<dbReference type="InterPro" id="IPR010291">
    <property type="entry name" value="Ion_channel_UNC-93"/>
</dbReference>
<dbReference type="AlphaFoldDB" id="A0A420MBF6"/>
<dbReference type="EMBL" id="MRCX01000431">
    <property type="protein sequence ID" value="RKK65378.1"/>
    <property type="molecule type" value="Genomic_DNA"/>
</dbReference>
<dbReference type="VEuPathDB" id="FungiDB:FOC4_g10004656"/>
<dbReference type="VEuPathDB" id="FungiDB:FOIG_01851"/>
<comment type="caution">
    <text evidence="6">The sequence shown here is derived from an EMBL/GenBank/DDBJ whole genome shotgun (WGS) entry which is preliminary data.</text>
</comment>
<gene>
    <name evidence="6" type="ORF">BFJ69_g16334</name>
</gene>
<accession>A0A420MBF6</accession>
<dbReference type="GO" id="GO:0016020">
    <property type="term" value="C:membrane"/>
    <property type="evidence" value="ECO:0007669"/>
    <property type="project" value="UniProtKB-SubCell"/>
</dbReference>
<feature type="transmembrane region" description="Helical" evidence="5">
    <location>
        <begin position="178"/>
        <end position="200"/>
    </location>
</feature>
<dbReference type="VEuPathDB" id="FungiDB:FOXG_02892"/>
<evidence type="ECO:0000313" key="6">
    <source>
        <dbReference type="EMBL" id="RKK65378.1"/>
    </source>
</evidence>
<dbReference type="InterPro" id="IPR036259">
    <property type="entry name" value="MFS_trans_sf"/>
</dbReference>
<evidence type="ECO:0000256" key="4">
    <source>
        <dbReference type="ARBA" id="ARBA00023136"/>
    </source>
</evidence>
<organism evidence="6 7">
    <name type="scientific">Fusarium oxysporum</name>
    <name type="common">Fusarium vascular wilt</name>
    <dbReference type="NCBI Taxonomy" id="5507"/>
    <lineage>
        <taxon>Eukaryota</taxon>
        <taxon>Fungi</taxon>
        <taxon>Dikarya</taxon>
        <taxon>Ascomycota</taxon>
        <taxon>Pezizomycotina</taxon>
        <taxon>Sordariomycetes</taxon>
        <taxon>Hypocreomycetidae</taxon>
        <taxon>Hypocreales</taxon>
        <taxon>Nectriaceae</taxon>
        <taxon>Fusarium</taxon>
        <taxon>Fusarium oxysporum species complex</taxon>
    </lineage>
</organism>
<keyword evidence="3 5" id="KW-1133">Transmembrane helix</keyword>
<dbReference type="InterPro" id="IPR051617">
    <property type="entry name" value="UNC-93-like_regulator"/>
</dbReference>
<keyword evidence="2 5" id="KW-0812">Transmembrane</keyword>
<dbReference type="Pfam" id="PF05978">
    <property type="entry name" value="UNC-93"/>
    <property type="match status" value="1"/>
</dbReference>
<dbReference type="VEuPathDB" id="FungiDB:HZS61_017739"/>
<feature type="transmembrane region" description="Helical" evidence="5">
    <location>
        <begin position="55"/>
        <end position="75"/>
    </location>
</feature>
<dbReference type="Proteomes" id="UP000285084">
    <property type="component" value="Unassembled WGS sequence"/>
</dbReference>
<reference evidence="6 7" key="1">
    <citation type="journal article" date="2018" name="Sci. Rep.">
        <title>Characterisation of pathogen-specific regions and novel effector candidates in Fusarium oxysporum f. sp. cepae.</title>
        <authorList>
            <person name="Armitage A.D."/>
            <person name="Taylor A."/>
            <person name="Sobczyk M.K."/>
            <person name="Baxter L."/>
            <person name="Greenfield B.P."/>
            <person name="Bates H.J."/>
            <person name="Wilson F."/>
            <person name="Jackson A.C."/>
            <person name="Ott S."/>
            <person name="Harrison R.J."/>
            <person name="Clarkson J.P."/>
        </authorList>
    </citation>
    <scope>NUCLEOTIDE SEQUENCE [LARGE SCALE GENOMIC DNA]</scope>
    <source>
        <strain evidence="6 7">Fo_A13</strain>
    </source>
</reference>
<feature type="transmembrane region" description="Helical" evidence="5">
    <location>
        <begin position="272"/>
        <end position="289"/>
    </location>
</feature>
<sequence length="478" mass="52132">MALKVLTEGRLRLTRPFNQNFIMGMILFCIPGIYLALTGLGAGGGQPSSQRVASLTNAILYGIYAVVGWCAGSILNYLKPKYTIAIGAIGYPFYVGSLWYYDRGGSEAFPLFSGALLGVCAALFWTSSGFIQFAYAEEKDKATYITYQWVLSSMGSTVGALIAFGVNRDGQTAGGLSAGVYVAFIVIMCFAIGMDFLLIVDPRKVVRDDGSHIAIFQKPKFWDEVRGVVSVLTDPKIIILMPAMFVGEMCLALVSSVNGYYFNLRTRSLNNLLYQVIMIPAPIILSYIMDNRHIKSRRVKGLCGTAAVALVTLGATGGLLAWIITNDVDRSKPAPAVDWTEPAFAGGFILYILFGIIYACFQIAVQWTLGSLTNEPSLCARYAGAFKGTVSLGMCISFILDSEGISFRNQAIIQMVLYVIGLLCLTYVIAVYVKETNYFSEESVIVPESVKTQMEIQAGKSVPPAEIIEPHHDDQKKN</sequence>
<evidence type="ECO:0000256" key="1">
    <source>
        <dbReference type="ARBA" id="ARBA00004141"/>
    </source>
</evidence>
<evidence type="ECO:0000313" key="7">
    <source>
        <dbReference type="Proteomes" id="UP000285084"/>
    </source>
</evidence>
<dbReference type="VEuPathDB" id="FungiDB:FOMG_10970"/>
<dbReference type="PANTHER" id="PTHR23294:SF59">
    <property type="entry name" value="UNC93-LIKE PROTEIN C922.05C"/>
    <property type="match status" value="1"/>
</dbReference>
<feature type="transmembrane region" description="Helical" evidence="5">
    <location>
        <begin position="379"/>
        <end position="400"/>
    </location>
</feature>
<name>A0A420MBF6_FUSOX</name>
<evidence type="ECO:0000256" key="5">
    <source>
        <dbReference type="SAM" id="Phobius"/>
    </source>
</evidence>
<dbReference type="VEuPathDB" id="FungiDB:FOC1_g10009721"/>
<feature type="transmembrane region" description="Helical" evidence="5">
    <location>
        <begin position="237"/>
        <end position="260"/>
    </location>
</feature>
<feature type="transmembrane region" description="Helical" evidence="5">
    <location>
        <begin position="113"/>
        <end position="135"/>
    </location>
</feature>
<dbReference type="VEuPathDB" id="FungiDB:FOZG_14888"/>
<feature type="transmembrane region" description="Helical" evidence="5">
    <location>
        <begin position="82"/>
        <end position="101"/>
    </location>
</feature>
<feature type="transmembrane region" description="Helical" evidence="5">
    <location>
        <begin position="301"/>
        <end position="324"/>
    </location>
</feature>
<comment type="subcellular location">
    <subcellularLocation>
        <location evidence="1">Membrane</location>
        <topology evidence="1">Multi-pass membrane protein</topology>
    </subcellularLocation>
</comment>
<feature type="transmembrane region" description="Helical" evidence="5">
    <location>
        <begin position="147"/>
        <end position="166"/>
    </location>
</feature>
<dbReference type="PANTHER" id="PTHR23294">
    <property type="entry name" value="ET TRANSLATION PRODUCT-RELATED"/>
    <property type="match status" value="1"/>
</dbReference>
<evidence type="ECO:0000256" key="3">
    <source>
        <dbReference type="ARBA" id="ARBA00022989"/>
    </source>
</evidence>
<dbReference type="SUPFAM" id="SSF103473">
    <property type="entry name" value="MFS general substrate transporter"/>
    <property type="match status" value="1"/>
</dbReference>
<feature type="transmembrane region" description="Helical" evidence="5">
    <location>
        <begin position="344"/>
        <end position="367"/>
    </location>
</feature>
<evidence type="ECO:0000256" key="2">
    <source>
        <dbReference type="ARBA" id="ARBA00022692"/>
    </source>
</evidence>